<evidence type="ECO:0000313" key="2">
    <source>
        <dbReference type="Proteomes" id="UP001150581"/>
    </source>
</evidence>
<reference evidence="1" key="1">
    <citation type="submission" date="2022-07" db="EMBL/GenBank/DDBJ databases">
        <title>Phylogenomic reconstructions and comparative analyses of Kickxellomycotina fungi.</title>
        <authorList>
            <person name="Reynolds N.K."/>
            <person name="Stajich J.E."/>
            <person name="Barry K."/>
            <person name="Grigoriev I.V."/>
            <person name="Crous P."/>
            <person name="Smith M.E."/>
        </authorList>
    </citation>
    <scope>NUCLEOTIDE SEQUENCE</scope>
    <source>
        <strain evidence="1">Benny 63K</strain>
    </source>
</reference>
<sequence>MDSATTQVISHVRSVLKRLRLNDQRLLLAVSGGADSMALAFVVSQAAGAHNCHAVTVDHRLRAESASEAAAVERYMRRLGITHETRALHWAAHPPAQRLEEAARAQRYAELSQACRRQGISCVITGHHGGDQAETFLLRLLRHSGVYGLAGMPLQAPLPTACGQDAQVVVRPLLGIAKPQLYALCRRERIPWHEDPSNASADFRRNALRRAIAARELEPRSPIAAPALLRVCAAMQRHRAFINARLAELLRSAARFDAPTGTVELSAGADTACAGVPRWAANPALRERLLAAAVGWVGRSAAPPELAHLDAFARAIAGNVGCTAGGVTLLPPTTKRGWLLCRQPPRSAEIAAVAGVALGGSALWDSGRLLITVDHRDGSAGAGNRTWSAHSLDDAMRQWHAPIEAHRHWLKRERRLPLPLPPVLAGMPVVCVNGAPVFALGRAVEGALRGVSVSVSVCSPRSVPFAAGTPEEIVA</sequence>
<evidence type="ECO:0000313" key="1">
    <source>
        <dbReference type="EMBL" id="KAJ1888047.1"/>
    </source>
</evidence>
<gene>
    <name evidence="1" type="ORF">LPJ66_008775</name>
</gene>
<protein>
    <submittedName>
        <fullName evidence="1">Uncharacterized protein</fullName>
    </submittedName>
</protein>
<dbReference type="EMBL" id="JANBPG010001844">
    <property type="protein sequence ID" value="KAJ1888047.1"/>
    <property type="molecule type" value="Genomic_DNA"/>
</dbReference>
<accession>A0ACC1I548</accession>
<proteinExistence type="predicted"/>
<name>A0ACC1I548_9FUNG</name>
<comment type="caution">
    <text evidence="1">The sequence shown here is derived from an EMBL/GenBank/DDBJ whole genome shotgun (WGS) entry which is preliminary data.</text>
</comment>
<dbReference type="Proteomes" id="UP001150581">
    <property type="component" value="Unassembled WGS sequence"/>
</dbReference>
<keyword evidence="2" id="KW-1185">Reference proteome</keyword>
<organism evidence="1 2">
    <name type="scientific">Kickxella alabastrina</name>
    <dbReference type="NCBI Taxonomy" id="61397"/>
    <lineage>
        <taxon>Eukaryota</taxon>
        <taxon>Fungi</taxon>
        <taxon>Fungi incertae sedis</taxon>
        <taxon>Zoopagomycota</taxon>
        <taxon>Kickxellomycotina</taxon>
        <taxon>Kickxellomycetes</taxon>
        <taxon>Kickxellales</taxon>
        <taxon>Kickxellaceae</taxon>
        <taxon>Kickxella</taxon>
    </lineage>
</organism>